<feature type="region of interest" description="Disordered" evidence="1">
    <location>
        <begin position="394"/>
        <end position="421"/>
    </location>
</feature>
<protein>
    <recommendedName>
        <fullName evidence="4">C2H2-type domain-containing protein</fullName>
    </recommendedName>
</protein>
<dbReference type="PANTHER" id="PTHR38166:SF1">
    <property type="entry name" value="C2H2-TYPE DOMAIN-CONTAINING PROTEIN"/>
    <property type="match status" value="1"/>
</dbReference>
<evidence type="ECO:0008006" key="4">
    <source>
        <dbReference type="Google" id="ProtNLM"/>
    </source>
</evidence>
<dbReference type="OrthoDB" id="4738706at2759"/>
<feature type="compositionally biased region" description="Polar residues" evidence="1">
    <location>
        <begin position="531"/>
        <end position="547"/>
    </location>
</feature>
<reference evidence="2 3" key="1">
    <citation type="submission" date="2016-03" db="EMBL/GenBank/DDBJ databases">
        <authorList>
            <person name="Ploux O."/>
        </authorList>
    </citation>
    <scope>NUCLEOTIDE SEQUENCE [LARGE SCALE GENOMIC DNA]</scope>
    <source>
        <strain evidence="2 3">UAMH 11012</strain>
    </source>
</reference>
<proteinExistence type="predicted"/>
<evidence type="ECO:0000313" key="2">
    <source>
        <dbReference type="EMBL" id="CZR55765.1"/>
    </source>
</evidence>
<sequence>MKDQPVPNTDLLYSEDAEYIRDLVQRNIDKISLNGDPARLVNQDHVEASLVGRLAQLLSLRGEHVKGVVGTADQDSSFKAENMTPVVSDQREASASISALYSLVNTIRRNLISQKPLPLVTSEGNDNGSEECHQDSSDPYAAACAGSQNFEAIKECSGPSVAMRSTNERSAISLELNECNTTEYDRSELEDLPSDLSSSGELSDDSEANLECEDANVSNFLEPLQQALVDRVMDEFWVIFNQNWDAGVREHAGTSHASTSSSPSNSALLTSAAPTPASTQQRKRQRDSDKASDDEDGNMSRRPKRSTGPSDDAGDRKRFACPFRKHDARRYSTYSYRVCALSHWETIARVKEHIYRCHRMPVHCKRCWKQFKNQELLDSHLTVDTSSMCELKNGITPDGVTTEQERRLRSRKKSSPNQSDEGRWREIYQVLFPNEEVPSPYFEPVHDEVPPGSPDARDLANYEDYMRRELPRLVRTNIEDVVRRDMQPLEAALIGNLVGIIQDCQDRLFRGYRQMRGEGTDASVSPAVPSLSFSPSFDGSQTSNAPNLQGQSQLLESAFQHPPPSNLEIQPQVFNLNQTRMSNLHHEPSLDMILSDSGYASEMPHFCDCQGPCSCGAFNSQTRDGGTNGNANDMFDFHEPVLNGLDTQWDGWDPFQSWDALNSMGGGFEQPR</sequence>
<dbReference type="PANTHER" id="PTHR38166">
    <property type="entry name" value="C2H2-TYPE DOMAIN-CONTAINING PROTEIN-RELATED"/>
    <property type="match status" value="1"/>
</dbReference>
<dbReference type="AlphaFoldDB" id="A0A1L7WSM0"/>
<organism evidence="2 3">
    <name type="scientific">Phialocephala subalpina</name>
    <dbReference type="NCBI Taxonomy" id="576137"/>
    <lineage>
        <taxon>Eukaryota</taxon>
        <taxon>Fungi</taxon>
        <taxon>Dikarya</taxon>
        <taxon>Ascomycota</taxon>
        <taxon>Pezizomycotina</taxon>
        <taxon>Leotiomycetes</taxon>
        <taxon>Helotiales</taxon>
        <taxon>Mollisiaceae</taxon>
        <taxon>Phialocephala</taxon>
        <taxon>Phialocephala fortinii species complex</taxon>
    </lineage>
</organism>
<accession>A0A1L7WSM0</accession>
<keyword evidence="3" id="KW-1185">Reference proteome</keyword>
<gene>
    <name evidence="2" type="ORF">PAC_05653</name>
</gene>
<feature type="region of interest" description="Disordered" evidence="1">
    <location>
        <begin position="184"/>
        <end position="208"/>
    </location>
</feature>
<feature type="region of interest" description="Disordered" evidence="1">
    <location>
        <begin position="518"/>
        <end position="547"/>
    </location>
</feature>
<feature type="region of interest" description="Disordered" evidence="1">
    <location>
        <begin position="251"/>
        <end position="317"/>
    </location>
</feature>
<feature type="compositionally biased region" description="Low complexity" evidence="1">
    <location>
        <begin position="254"/>
        <end position="275"/>
    </location>
</feature>
<dbReference type="Proteomes" id="UP000184330">
    <property type="component" value="Unassembled WGS sequence"/>
</dbReference>
<evidence type="ECO:0000313" key="3">
    <source>
        <dbReference type="Proteomes" id="UP000184330"/>
    </source>
</evidence>
<dbReference type="STRING" id="576137.A0A1L7WSM0"/>
<dbReference type="EMBL" id="FJOG01000007">
    <property type="protein sequence ID" value="CZR55765.1"/>
    <property type="molecule type" value="Genomic_DNA"/>
</dbReference>
<name>A0A1L7WSM0_9HELO</name>
<evidence type="ECO:0000256" key="1">
    <source>
        <dbReference type="SAM" id="MobiDB-lite"/>
    </source>
</evidence>